<dbReference type="GO" id="GO:0019628">
    <property type="term" value="P:urate catabolic process"/>
    <property type="evidence" value="ECO:0007669"/>
    <property type="project" value="UniProtKB-UniPathway"/>
</dbReference>
<comment type="caution">
    <text evidence="8">The sequence shown here is derived from an EMBL/GenBank/DDBJ whole genome shotgun (WGS) entry which is preliminary data.</text>
</comment>
<dbReference type="Gene3D" id="1.10.3330.10">
    <property type="entry name" value="Oxo-4-hydroxy-4-carboxy-5-ureidoimidazoline decarboxylase"/>
    <property type="match status" value="1"/>
</dbReference>
<evidence type="ECO:0000313" key="8">
    <source>
        <dbReference type="EMBL" id="TDY42035.1"/>
    </source>
</evidence>
<evidence type="ECO:0000259" key="7">
    <source>
        <dbReference type="Pfam" id="PF09349"/>
    </source>
</evidence>
<dbReference type="InterPro" id="IPR017580">
    <property type="entry name" value="OHCU_decarboxylase-1"/>
</dbReference>
<accession>A0A4R8LH48</accession>
<comment type="pathway">
    <text evidence="2">Purine metabolism; urate degradation; (S)-allantoin from urate: step 3/3.</text>
</comment>
<keyword evidence="6" id="KW-0456">Lyase</keyword>
<dbReference type="EC" id="4.1.1.97" evidence="3"/>
<reference evidence="8 9" key="1">
    <citation type="submission" date="2019-03" db="EMBL/GenBank/DDBJ databases">
        <title>Genomic Encyclopedia of Type Strains, Phase III (KMG-III): the genomes of soil and plant-associated and newly described type strains.</title>
        <authorList>
            <person name="Whitman W."/>
        </authorList>
    </citation>
    <scope>NUCLEOTIDE SEQUENCE [LARGE SCALE GENOMIC DNA]</scope>
    <source>
        <strain evidence="8 9">LMG 29544</strain>
    </source>
</reference>
<feature type="domain" description="Oxo-4-hydroxy-4-carboxy-5-ureidoimidazoline decarboxylase" evidence="7">
    <location>
        <begin position="17"/>
        <end position="173"/>
    </location>
</feature>
<sequence length="178" mass="19849">MRENRVKAMQTTLAQLNRVSKDAFTDTLSGIYEHSPWVAEAAAELRPFTSIDDLHSKMSLIVETAGEARQLALINAHPELAGKAAVRGELTAESTREQSGAGLDQCTQDEFDTLVRLNAAYRNKFGFPFILAVRGYDRHGIIANFEARVGNSRANELHTSLEQIYRIARFRLDDLIAD</sequence>
<dbReference type="NCBIfam" id="TIGR03164">
    <property type="entry name" value="UHCUDC"/>
    <property type="match status" value="1"/>
</dbReference>
<evidence type="ECO:0000313" key="9">
    <source>
        <dbReference type="Proteomes" id="UP000295509"/>
    </source>
</evidence>
<gene>
    <name evidence="8" type="ORF">BX592_12321</name>
</gene>
<proteinExistence type="predicted"/>
<dbReference type="OrthoDB" id="9800909at2"/>
<keyword evidence="4" id="KW-0659">Purine metabolism</keyword>
<keyword evidence="5" id="KW-0210">Decarboxylase</keyword>
<evidence type="ECO:0000256" key="1">
    <source>
        <dbReference type="ARBA" id="ARBA00001163"/>
    </source>
</evidence>
<dbReference type="PANTHER" id="PTHR43466">
    <property type="entry name" value="2-OXO-4-HYDROXY-4-CARBOXY-5-UREIDOIMIDAZOLINE DECARBOXYLASE-RELATED"/>
    <property type="match status" value="1"/>
</dbReference>
<dbReference type="Pfam" id="PF09349">
    <property type="entry name" value="OHCU_decarbox"/>
    <property type="match status" value="1"/>
</dbReference>
<evidence type="ECO:0000256" key="2">
    <source>
        <dbReference type="ARBA" id="ARBA00004754"/>
    </source>
</evidence>
<dbReference type="GO" id="GO:0006144">
    <property type="term" value="P:purine nucleobase metabolic process"/>
    <property type="evidence" value="ECO:0007669"/>
    <property type="project" value="UniProtKB-KW"/>
</dbReference>
<dbReference type="GO" id="GO:0000255">
    <property type="term" value="P:allantoin metabolic process"/>
    <property type="evidence" value="ECO:0007669"/>
    <property type="project" value="InterPro"/>
</dbReference>
<dbReference type="UniPathway" id="UPA00394">
    <property type="reaction ID" value="UER00652"/>
</dbReference>
<dbReference type="InterPro" id="IPR018020">
    <property type="entry name" value="OHCU_decarboxylase"/>
</dbReference>
<evidence type="ECO:0000256" key="3">
    <source>
        <dbReference type="ARBA" id="ARBA00012257"/>
    </source>
</evidence>
<name>A0A4R8LH48_9BURK</name>
<dbReference type="GO" id="GO:0051997">
    <property type="term" value="F:2-oxo-4-hydroxy-4-carboxy-5-ureidoimidazoline decarboxylase activity"/>
    <property type="evidence" value="ECO:0007669"/>
    <property type="project" value="UniProtKB-EC"/>
</dbReference>
<dbReference type="Proteomes" id="UP000295509">
    <property type="component" value="Unassembled WGS sequence"/>
</dbReference>
<protein>
    <recommendedName>
        <fullName evidence="3">2-oxo-4-hydroxy-4-carboxy-5-ureidoimidazoline decarboxylase</fullName>
        <ecNumber evidence="3">4.1.1.97</ecNumber>
    </recommendedName>
</protein>
<dbReference type="AlphaFoldDB" id="A0A4R8LH48"/>
<evidence type="ECO:0000256" key="4">
    <source>
        <dbReference type="ARBA" id="ARBA00022631"/>
    </source>
</evidence>
<dbReference type="SUPFAM" id="SSF158694">
    <property type="entry name" value="UraD-Like"/>
    <property type="match status" value="1"/>
</dbReference>
<evidence type="ECO:0000256" key="6">
    <source>
        <dbReference type="ARBA" id="ARBA00023239"/>
    </source>
</evidence>
<dbReference type="InterPro" id="IPR036778">
    <property type="entry name" value="OHCU_decarboxylase_sf"/>
</dbReference>
<organism evidence="8 9">
    <name type="scientific">Paraburkholderia rhizosphaerae</name>
    <dbReference type="NCBI Taxonomy" id="480658"/>
    <lineage>
        <taxon>Bacteria</taxon>
        <taxon>Pseudomonadati</taxon>
        <taxon>Pseudomonadota</taxon>
        <taxon>Betaproteobacteria</taxon>
        <taxon>Burkholderiales</taxon>
        <taxon>Burkholderiaceae</taxon>
        <taxon>Paraburkholderia</taxon>
    </lineage>
</organism>
<dbReference type="EMBL" id="SORE01000023">
    <property type="protein sequence ID" value="TDY42035.1"/>
    <property type="molecule type" value="Genomic_DNA"/>
</dbReference>
<evidence type="ECO:0000256" key="5">
    <source>
        <dbReference type="ARBA" id="ARBA00022793"/>
    </source>
</evidence>
<comment type="catalytic activity">
    <reaction evidence="1">
        <text>5-hydroxy-2-oxo-4-ureido-2,5-dihydro-1H-imidazole-5-carboxylate + H(+) = (S)-allantoin + CO2</text>
        <dbReference type="Rhea" id="RHEA:26301"/>
        <dbReference type="ChEBI" id="CHEBI:15378"/>
        <dbReference type="ChEBI" id="CHEBI:15678"/>
        <dbReference type="ChEBI" id="CHEBI:16526"/>
        <dbReference type="ChEBI" id="CHEBI:58639"/>
        <dbReference type="EC" id="4.1.1.97"/>
    </reaction>
</comment>
<keyword evidence="9" id="KW-1185">Reference proteome</keyword>
<dbReference type="PANTHER" id="PTHR43466:SF1">
    <property type="entry name" value="2-OXO-4-HYDROXY-4-CARBOXY-5-UREIDOIMIDAZOLINE DECARBOXYLASE-RELATED"/>
    <property type="match status" value="1"/>
</dbReference>